<organism evidence="2 3">
    <name type="scientific">Vagococcus entomophilus</name>
    <dbReference type="NCBI Taxonomy" id="1160095"/>
    <lineage>
        <taxon>Bacteria</taxon>
        <taxon>Bacillati</taxon>
        <taxon>Bacillota</taxon>
        <taxon>Bacilli</taxon>
        <taxon>Lactobacillales</taxon>
        <taxon>Enterococcaceae</taxon>
        <taxon>Vagococcus</taxon>
    </lineage>
</organism>
<keyword evidence="3" id="KW-1185">Reference proteome</keyword>
<sequence length="233" mass="27152">MKKIYYGLALLFLVVVIVVGLILPTEVFKWYSWKKLNEVSVGKMTIHEENQSQMLSLSEKISIQLKYKNTLNTNVSQNIKKQDKVLKEQLERKVNEFLKEVKGIDIKVNVYSWSNAFYMEDGKFNKTALFWLVDFSAEGITGVVEIEDASEKVIMLSEYETIQHSSLTAQQVAENFGNYLGFKLKNQQTTEQKWEETDLQNIYFYKEKKHAVIYKIIKDTNYTSIAAQLENDE</sequence>
<gene>
    <name evidence="2" type="ORF">CBF30_07345</name>
</gene>
<accession>A0A430AGT3</accession>
<comment type="caution">
    <text evidence="2">The sequence shown here is derived from an EMBL/GenBank/DDBJ whole genome shotgun (WGS) entry which is preliminary data.</text>
</comment>
<dbReference type="RefSeq" id="WP_126824479.1">
    <property type="nucleotide sequence ID" value="NZ_JBHLWU010000002.1"/>
</dbReference>
<proteinExistence type="predicted"/>
<evidence type="ECO:0000256" key="1">
    <source>
        <dbReference type="SAM" id="Coils"/>
    </source>
</evidence>
<dbReference type="Proteomes" id="UP000288669">
    <property type="component" value="Unassembled WGS sequence"/>
</dbReference>
<dbReference type="EMBL" id="NGJZ01000002">
    <property type="protein sequence ID" value="RSU07064.1"/>
    <property type="molecule type" value="Genomic_DNA"/>
</dbReference>
<keyword evidence="1" id="KW-0175">Coiled coil</keyword>
<evidence type="ECO:0000313" key="3">
    <source>
        <dbReference type="Proteomes" id="UP000288669"/>
    </source>
</evidence>
<evidence type="ECO:0000313" key="2">
    <source>
        <dbReference type="EMBL" id="RSU07064.1"/>
    </source>
</evidence>
<feature type="coiled-coil region" evidence="1">
    <location>
        <begin position="80"/>
        <end position="107"/>
    </location>
</feature>
<name>A0A430AGT3_9ENTE</name>
<reference evidence="2 3" key="1">
    <citation type="submission" date="2017-05" db="EMBL/GenBank/DDBJ databases">
        <title>Vagococcus spp. assemblies.</title>
        <authorList>
            <person name="Gulvik C.A."/>
        </authorList>
    </citation>
    <scope>NUCLEOTIDE SEQUENCE [LARGE SCALE GENOMIC DNA]</scope>
    <source>
        <strain evidence="2 3">DSM 24756</strain>
    </source>
</reference>
<protein>
    <submittedName>
        <fullName evidence="2">Uncharacterized protein</fullName>
    </submittedName>
</protein>
<dbReference type="AlphaFoldDB" id="A0A430AGT3"/>